<keyword evidence="2" id="KW-1185">Reference proteome</keyword>
<evidence type="ECO:0000313" key="1">
    <source>
        <dbReference type="EMBL" id="KAK8240685.1"/>
    </source>
</evidence>
<evidence type="ECO:0000313" key="2">
    <source>
        <dbReference type="Proteomes" id="UP001492380"/>
    </source>
</evidence>
<dbReference type="Proteomes" id="UP001492380">
    <property type="component" value="Unassembled WGS sequence"/>
</dbReference>
<accession>A0ABR1YWV3</accession>
<sequence>MPHTHNLAASCGSFHAATAVGAGHGGGGAASDVGSDMAQNSFYPNSSTRTISRAQAAMIGGPRTFNCSCTPRKPCTCHTRTAEQQQQQQLCSSAFARTREARRREQLGVAGIGTVVQLLYLHSTMQRRSWQARPGNLLAILALLDSACPTKSPIQPWLVVLEALEPGPLANSHAEACGSRGHTQLEFRPQG</sequence>
<gene>
    <name evidence="1" type="ORF">HDK90DRAFT_464262</name>
</gene>
<dbReference type="EMBL" id="JBBWRZ010000003">
    <property type="protein sequence ID" value="KAK8240685.1"/>
    <property type="molecule type" value="Genomic_DNA"/>
</dbReference>
<comment type="caution">
    <text evidence="1">The sequence shown here is derived from an EMBL/GenBank/DDBJ whole genome shotgun (WGS) entry which is preliminary data.</text>
</comment>
<proteinExistence type="predicted"/>
<protein>
    <submittedName>
        <fullName evidence="1">Uncharacterized protein</fullName>
    </submittedName>
</protein>
<organism evidence="1 2">
    <name type="scientific">Phyllosticta capitalensis</name>
    <dbReference type="NCBI Taxonomy" id="121624"/>
    <lineage>
        <taxon>Eukaryota</taxon>
        <taxon>Fungi</taxon>
        <taxon>Dikarya</taxon>
        <taxon>Ascomycota</taxon>
        <taxon>Pezizomycotina</taxon>
        <taxon>Dothideomycetes</taxon>
        <taxon>Dothideomycetes incertae sedis</taxon>
        <taxon>Botryosphaeriales</taxon>
        <taxon>Phyllostictaceae</taxon>
        <taxon>Phyllosticta</taxon>
    </lineage>
</organism>
<reference evidence="1 2" key="1">
    <citation type="submission" date="2024-04" db="EMBL/GenBank/DDBJ databases">
        <title>Phyllosticta paracitricarpa is synonymous to the EU quarantine fungus P. citricarpa based on phylogenomic analyses.</title>
        <authorList>
            <consortium name="Lawrence Berkeley National Laboratory"/>
            <person name="Van Ingen-Buijs V.A."/>
            <person name="Van Westerhoven A.C."/>
            <person name="Haridas S."/>
            <person name="Skiadas P."/>
            <person name="Martin F."/>
            <person name="Groenewald J.Z."/>
            <person name="Crous P.W."/>
            <person name="Seidl M.F."/>
        </authorList>
    </citation>
    <scope>NUCLEOTIDE SEQUENCE [LARGE SCALE GENOMIC DNA]</scope>
    <source>
        <strain evidence="1 2">CBS 123374</strain>
    </source>
</reference>
<name>A0ABR1YWV3_9PEZI</name>